<keyword evidence="1" id="KW-0472">Membrane</keyword>
<evidence type="ECO:0000256" key="1">
    <source>
        <dbReference type="SAM" id="Phobius"/>
    </source>
</evidence>
<gene>
    <name evidence="2" type="ORF">TQ32_00260</name>
</gene>
<name>A0A127B7D9_9EURY</name>
<dbReference type="EMBL" id="CP010835">
    <property type="protein sequence ID" value="AMM53097.1"/>
    <property type="molecule type" value="Genomic_DNA"/>
</dbReference>
<dbReference type="KEGG" id="pyc:TQ32_00260"/>
<dbReference type="RefSeq" id="WP_068319936.1">
    <property type="nucleotide sequence ID" value="NZ_CP010835.1"/>
</dbReference>
<dbReference type="AlphaFoldDB" id="A0A127B7D9"/>
<sequence>MTCKKFGFVVFLSMISLFISAGVLYYGPRNAVLTVMGDLVGVLIVYLVWISLDKIADRVYESIYWRLGLDLVYDFLKGRRGSVRQFVSIFMLISLPLFAFNPHPSNEFFWRVVIPVDITTTLAIMYAITCAPRPKEVDK</sequence>
<dbReference type="STRING" id="1609559.TQ32_00260"/>
<feature type="transmembrane region" description="Helical" evidence="1">
    <location>
        <begin position="32"/>
        <end position="52"/>
    </location>
</feature>
<feature type="transmembrane region" description="Helical" evidence="1">
    <location>
        <begin position="7"/>
        <end position="26"/>
    </location>
</feature>
<dbReference type="PATRIC" id="fig|1609559.3.peg.54"/>
<accession>A0A127B7D9</accession>
<dbReference type="OrthoDB" id="103528at2157"/>
<dbReference type="GeneID" id="28490216"/>
<feature type="transmembrane region" description="Helical" evidence="1">
    <location>
        <begin position="108"/>
        <end position="129"/>
    </location>
</feature>
<reference evidence="3" key="1">
    <citation type="submission" date="2015-02" db="EMBL/GenBank/DDBJ databases">
        <title>Pyrococcus kukulkanii sp. nov., a novel hyperthermophilic archaeon isolated from a deep-sea hydrothermal vent at the Guaymas Basin.</title>
        <authorList>
            <person name="Oger P.M."/>
            <person name="Callac N."/>
            <person name="Jebbar M."/>
            <person name="Godfroy A."/>
        </authorList>
    </citation>
    <scope>NUCLEOTIDE SEQUENCE [LARGE SCALE GENOMIC DNA]</scope>
    <source>
        <strain evidence="3">NCB100</strain>
    </source>
</reference>
<keyword evidence="1" id="KW-1133">Transmembrane helix</keyword>
<dbReference type="Proteomes" id="UP000070587">
    <property type="component" value="Chromosome"/>
</dbReference>
<proteinExistence type="predicted"/>
<evidence type="ECO:0000313" key="2">
    <source>
        <dbReference type="EMBL" id="AMM53097.1"/>
    </source>
</evidence>
<feature type="transmembrane region" description="Helical" evidence="1">
    <location>
        <begin position="86"/>
        <end position="102"/>
    </location>
</feature>
<protein>
    <submittedName>
        <fullName evidence="2">Uncharacterized protein</fullName>
    </submittedName>
</protein>
<reference evidence="2 3" key="2">
    <citation type="journal article" date="2016" name="Int. J. Syst. Evol. Microbiol.">
        <title>Pyrococcus kukulkanii sp. nov., a hyperthermophilic, piezophilic archaeon isolated from a deep-sea hydrothermal vent.</title>
        <authorList>
            <person name="Callac N."/>
            <person name="Oger P."/>
            <person name="Lesongeur F."/>
            <person name="Rattray J.E."/>
            <person name="Vannier P."/>
            <person name="Michoud G."/>
            <person name="Beauverger M."/>
            <person name="Gayet N."/>
            <person name="Rouxel O."/>
            <person name="Jebbar M."/>
            <person name="Godfroy A."/>
        </authorList>
    </citation>
    <scope>NUCLEOTIDE SEQUENCE [LARGE SCALE GENOMIC DNA]</scope>
    <source>
        <strain evidence="2 3">NCB100</strain>
    </source>
</reference>
<evidence type="ECO:0000313" key="3">
    <source>
        <dbReference type="Proteomes" id="UP000070587"/>
    </source>
</evidence>
<organism evidence="2 3">
    <name type="scientific">Pyrococcus kukulkanii</name>
    <dbReference type="NCBI Taxonomy" id="1609559"/>
    <lineage>
        <taxon>Archaea</taxon>
        <taxon>Methanobacteriati</taxon>
        <taxon>Methanobacteriota</taxon>
        <taxon>Thermococci</taxon>
        <taxon>Thermococcales</taxon>
        <taxon>Thermococcaceae</taxon>
        <taxon>Pyrococcus</taxon>
    </lineage>
</organism>
<keyword evidence="1" id="KW-0812">Transmembrane</keyword>